<protein>
    <recommendedName>
        <fullName evidence="1">Thioredoxin reductase</fullName>
    </recommendedName>
</protein>
<dbReference type="Pfam" id="PF07992">
    <property type="entry name" value="Pyr_redox_2"/>
    <property type="match status" value="1"/>
</dbReference>
<dbReference type="Gene3D" id="3.50.50.60">
    <property type="entry name" value="FAD/NAD(P)-binding domain"/>
    <property type="match status" value="2"/>
</dbReference>
<dbReference type="RefSeq" id="WP_277277802.1">
    <property type="nucleotide sequence ID" value="NZ_JAROCY010000009.1"/>
</dbReference>
<proteinExistence type="predicted"/>
<keyword evidence="6" id="KW-1185">Reference proteome</keyword>
<keyword evidence="2" id="KW-0285">Flavoprotein</keyword>
<dbReference type="PRINTS" id="PR00469">
    <property type="entry name" value="PNDRDTASEII"/>
</dbReference>
<evidence type="ECO:0000256" key="2">
    <source>
        <dbReference type="ARBA" id="ARBA00022630"/>
    </source>
</evidence>
<evidence type="ECO:0000256" key="3">
    <source>
        <dbReference type="ARBA" id="ARBA00023002"/>
    </source>
</evidence>
<dbReference type="PRINTS" id="PR00368">
    <property type="entry name" value="FADPNR"/>
</dbReference>
<dbReference type="InterPro" id="IPR023753">
    <property type="entry name" value="FAD/NAD-binding_dom"/>
</dbReference>
<evidence type="ECO:0000313" key="6">
    <source>
        <dbReference type="Proteomes" id="UP001222770"/>
    </source>
</evidence>
<sequence>MDRDAIDCVVIGAGPAGLTAAIYLARYHLRVRVIDAGESRAAMIPRSHNHAGYPGGIAGVDLLARMRMQAAEFGVAVERGTVSQIAQGEVGLVAQGSFGRLSAHTALLATGVVNHRPAMAEALHEEALARGLLRYCPVCDGFEVTDRRIGVIGTGGHGAREALFLRSFSADVTLLAPSGPHAMEAADRERLANAGIALADGPCGDLRIEQGGIVAPAAKGELRFDTIYPALGSAIRSDLALALGAKASGEGCIVVDRHQRTSVPALYAAGDVTRGLDQISHAMGEAGVAATTIRNDLAERRPLYR</sequence>
<dbReference type="InterPro" id="IPR036188">
    <property type="entry name" value="FAD/NAD-bd_sf"/>
</dbReference>
<feature type="domain" description="FAD/NAD(P)-binding" evidence="4">
    <location>
        <begin position="7"/>
        <end position="286"/>
    </location>
</feature>
<gene>
    <name evidence="5" type="ORF">POM99_11250</name>
</gene>
<accession>A0ABT6CIM7</accession>
<name>A0ABT6CIM7_9SPHN</name>
<dbReference type="SUPFAM" id="SSF51905">
    <property type="entry name" value="FAD/NAD(P)-binding domain"/>
    <property type="match status" value="1"/>
</dbReference>
<dbReference type="Proteomes" id="UP001222770">
    <property type="component" value="Unassembled WGS sequence"/>
</dbReference>
<dbReference type="InterPro" id="IPR050097">
    <property type="entry name" value="Ferredoxin-NADP_redctase_2"/>
</dbReference>
<keyword evidence="3" id="KW-0560">Oxidoreductase</keyword>
<dbReference type="EMBL" id="JAROCY010000009">
    <property type="protein sequence ID" value="MDF8333779.1"/>
    <property type="molecule type" value="Genomic_DNA"/>
</dbReference>
<evidence type="ECO:0000313" key="5">
    <source>
        <dbReference type="EMBL" id="MDF8333779.1"/>
    </source>
</evidence>
<comment type="caution">
    <text evidence="5">The sequence shown here is derived from an EMBL/GenBank/DDBJ whole genome shotgun (WGS) entry which is preliminary data.</text>
</comment>
<reference evidence="5 6" key="1">
    <citation type="submission" date="2023-03" db="EMBL/GenBank/DDBJ databases">
        <title>Novosphingobium cyanobacteriorum sp. nov., isolated from a eutrophic reservoir during the Microcystis bloom period.</title>
        <authorList>
            <person name="Kang M."/>
            <person name="Le V."/>
            <person name="Ko S.-R."/>
            <person name="Lee S.-A."/>
            <person name="Ahn C.-Y."/>
        </authorList>
    </citation>
    <scope>NUCLEOTIDE SEQUENCE [LARGE SCALE GENOMIC DNA]</scope>
    <source>
        <strain evidence="5 6">HBC54</strain>
    </source>
</reference>
<dbReference type="PANTHER" id="PTHR48105">
    <property type="entry name" value="THIOREDOXIN REDUCTASE 1-RELATED-RELATED"/>
    <property type="match status" value="1"/>
</dbReference>
<organism evidence="5 6">
    <name type="scientific">Novosphingobium cyanobacteriorum</name>
    <dbReference type="NCBI Taxonomy" id="3024215"/>
    <lineage>
        <taxon>Bacteria</taxon>
        <taxon>Pseudomonadati</taxon>
        <taxon>Pseudomonadota</taxon>
        <taxon>Alphaproteobacteria</taxon>
        <taxon>Sphingomonadales</taxon>
        <taxon>Sphingomonadaceae</taxon>
        <taxon>Novosphingobium</taxon>
    </lineage>
</organism>
<evidence type="ECO:0000259" key="4">
    <source>
        <dbReference type="Pfam" id="PF07992"/>
    </source>
</evidence>
<evidence type="ECO:0000256" key="1">
    <source>
        <dbReference type="ARBA" id="ARBA00018719"/>
    </source>
</evidence>